<feature type="compositionally biased region" description="Polar residues" evidence="2">
    <location>
        <begin position="18"/>
        <end position="38"/>
    </location>
</feature>
<evidence type="ECO:0000256" key="1">
    <source>
        <dbReference type="ARBA" id="ARBA00022723"/>
    </source>
</evidence>
<evidence type="ECO:0000256" key="2">
    <source>
        <dbReference type="SAM" id="MobiDB-lite"/>
    </source>
</evidence>
<feature type="compositionally biased region" description="Basic and acidic residues" evidence="2">
    <location>
        <begin position="1"/>
        <end position="16"/>
    </location>
</feature>
<dbReference type="CDD" id="cd00371">
    <property type="entry name" value="HMA"/>
    <property type="match status" value="1"/>
</dbReference>
<protein>
    <recommendedName>
        <fullName evidence="4">HMA domain-containing protein</fullName>
    </recommendedName>
</protein>
<dbReference type="Gene3D" id="3.30.70.100">
    <property type="match status" value="1"/>
</dbReference>
<dbReference type="InterPro" id="IPR017969">
    <property type="entry name" value="Heavy-metal-associated_CS"/>
</dbReference>
<name>A0A7S3PZH8_9STRA</name>
<accession>A0A7S3PZH8</accession>
<reference evidence="3" key="1">
    <citation type="submission" date="2021-01" db="EMBL/GenBank/DDBJ databases">
        <authorList>
            <person name="Corre E."/>
            <person name="Pelletier E."/>
            <person name="Niang G."/>
            <person name="Scheremetjew M."/>
            <person name="Finn R."/>
            <person name="Kale V."/>
            <person name="Holt S."/>
            <person name="Cochrane G."/>
            <person name="Meng A."/>
            <person name="Brown T."/>
            <person name="Cohen L."/>
        </authorList>
    </citation>
    <scope>NUCLEOTIDE SEQUENCE</scope>
    <source>
        <strain evidence="3">MM31A-1</strain>
    </source>
</reference>
<dbReference type="GO" id="GO:0046872">
    <property type="term" value="F:metal ion binding"/>
    <property type="evidence" value="ECO:0007669"/>
    <property type="project" value="UniProtKB-KW"/>
</dbReference>
<proteinExistence type="predicted"/>
<evidence type="ECO:0000313" key="3">
    <source>
        <dbReference type="EMBL" id="CAE0460541.1"/>
    </source>
</evidence>
<keyword evidence="1" id="KW-0479">Metal-binding</keyword>
<dbReference type="InterPro" id="IPR006121">
    <property type="entry name" value="HMA_dom"/>
</dbReference>
<feature type="region of interest" description="Disordered" evidence="2">
    <location>
        <begin position="1"/>
        <end position="52"/>
    </location>
</feature>
<dbReference type="AlphaFoldDB" id="A0A7S3PZH8"/>
<dbReference type="EMBL" id="HBIO01007231">
    <property type="protein sequence ID" value="CAE0460541.1"/>
    <property type="molecule type" value="Transcribed_RNA"/>
</dbReference>
<organism evidence="3">
    <name type="scientific">Chaetoceros debilis</name>
    <dbReference type="NCBI Taxonomy" id="122233"/>
    <lineage>
        <taxon>Eukaryota</taxon>
        <taxon>Sar</taxon>
        <taxon>Stramenopiles</taxon>
        <taxon>Ochrophyta</taxon>
        <taxon>Bacillariophyta</taxon>
        <taxon>Coscinodiscophyceae</taxon>
        <taxon>Chaetocerotophycidae</taxon>
        <taxon>Chaetocerotales</taxon>
        <taxon>Chaetocerotaceae</taxon>
        <taxon>Chaetoceros</taxon>
    </lineage>
</organism>
<sequence length="279" mass="31059">MTVTEPEDKKRSRETVCEDSTATAKITSDGNTSSTKNPGNGGTSDSDSDPSDSQKGAYFQAFAAGSIASSCCLIQPGFNFLSYLNIMHIGCAGFNKFLGPLRPYTRAMTVAWLLDKWIRLSPLVEKKKDYECCNQNSRKTLMLSSIMCFSLMFMPEALNFAGDWKNETLMRSSQDQQRQLTKLEFVVDNMGCEACVKAVEDAVSQHEDVVVGKIISFDTGDINIFVDSSILVDQSRQQSFERELDDLLRLGGYEIHEKGWTTKKMKAAAKKVKNPFSVK</sequence>
<dbReference type="InterPro" id="IPR036163">
    <property type="entry name" value="HMA_dom_sf"/>
</dbReference>
<dbReference type="PROSITE" id="PS01047">
    <property type="entry name" value="HMA_1"/>
    <property type="match status" value="1"/>
</dbReference>
<gene>
    <name evidence="3" type="ORF">CDEB00056_LOCUS5382</name>
</gene>
<dbReference type="SUPFAM" id="SSF55008">
    <property type="entry name" value="HMA, heavy metal-associated domain"/>
    <property type="match status" value="1"/>
</dbReference>
<evidence type="ECO:0008006" key="4">
    <source>
        <dbReference type="Google" id="ProtNLM"/>
    </source>
</evidence>